<protein>
    <submittedName>
        <fullName evidence="1">Uncharacterized protein</fullName>
    </submittedName>
</protein>
<accession>A0ABM8QAW7</accession>
<organism evidence="1 2">
    <name type="scientific">Nitrospira defluvii</name>
    <dbReference type="NCBI Taxonomy" id="330214"/>
    <lineage>
        <taxon>Bacteria</taxon>
        <taxon>Pseudomonadati</taxon>
        <taxon>Nitrospirota</taxon>
        <taxon>Nitrospiria</taxon>
        <taxon>Nitrospirales</taxon>
        <taxon>Nitrospiraceae</taxon>
        <taxon>Nitrospira</taxon>
    </lineage>
</organism>
<name>A0ABM8QAW7_9BACT</name>
<keyword evidence="2" id="KW-1185">Reference proteome</keyword>
<dbReference type="Proteomes" id="UP000675880">
    <property type="component" value="Unassembled WGS sequence"/>
</dbReference>
<evidence type="ECO:0000313" key="1">
    <source>
        <dbReference type="EMBL" id="CAE6687098.1"/>
    </source>
</evidence>
<reference evidence="1 2" key="1">
    <citation type="submission" date="2021-02" db="EMBL/GenBank/DDBJ databases">
        <authorList>
            <person name="Han P."/>
        </authorList>
    </citation>
    <scope>NUCLEOTIDE SEQUENCE [LARGE SCALE GENOMIC DNA]</scope>
    <source>
        <strain evidence="1">Candidatus Nitrospira sp. ZN2</strain>
    </source>
</reference>
<dbReference type="EMBL" id="CAJNBJ010000001">
    <property type="protein sequence ID" value="CAE6687098.1"/>
    <property type="molecule type" value="Genomic_DNA"/>
</dbReference>
<gene>
    <name evidence="1" type="ORF">NSPZN2_10025</name>
</gene>
<evidence type="ECO:0000313" key="2">
    <source>
        <dbReference type="Proteomes" id="UP000675880"/>
    </source>
</evidence>
<sequence>MLKIFKTDHYPSNPSNQWNAHKYLFWQSKMGKPLIHRAF</sequence>
<comment type="caution">
    <text evidence="1">The sequence shown here is derived from an EMBL/GenBank/DDBJ whole genome shotgun (WGS) entry which is preliminary data.</text>
</comment>
<proteinExistence type="predicted"/>